<dbReference type="RefSeq" id="WP_067615702.1">
    <property type="nucleotide sequence ID" value="NZ_MAGO01000001.1"/>
</dbReference>
<feature type="domain" description="Tetrapyrrole methylase" evidence="7">
    <location>
        <begin position="8"/>
        <end position="202"/>
    </location>
</feature>
<dbReference type="InterPro" id="IPR008189">
    <property type="entry name" value="rRNA_ssu_MeTfrase_I"/>
</dbReference>
<dbReference type="PANTHER" id="PTHR46111:SF1">
    <property type="entry name" value="RIBOSOMAL RNA SMALL SUBUNIT METHYLTRANSFERASE I"/>
    <property type="match status" value="1"/>
</dbReference>
<keyword evidence="1 6" id="KW-0963">Cytoplasm</keyword>
<reference evidence="8 9" key="1">
    <citation type="submission" date="2016-06" db="EMBL/GenBank/DDBJ databases">
        <title>Respiratory ammonification of nitrate coupled to the oxidation of elemental sulfur in deep-sea autotrophic thermophilic bacteria.</title>
        <authorList>
            <person name="Slobodkina G.B."/>
            <person name="Mardanov A.V."/>
            <person name="Ravin N.V."/>
            <person name="Frolova A.A."/>
            <person name="Viryasiv M.B."/>
            <person name="Chernyh N.A."/>
            <person name="Bonch-Osmolovskaya E.A."/>
            <person name="Slobodkin A.I."/>
        </authorList>
    </citation>
    <scope>NUCLEOTIDE SEQUENCE [LARGE SCALE GENOMIC DNA]</scope>
    <source>
        <strain evidence="8 9">S69</strain>
    </source>
</reference>
<keyword evidence="5 6" id="KW-0949">S-adenosyl-L-methionine</keyword>
<dbReference type="Gene3D" id="3.40.1010.10">
    <property type="entry name" value="Cobalt-precorrin-4 Transmethylase, Domain 1"/>
    <property type="match status" value="1"/>
</dbReference>
<evidence type="ECO:0000256" key="3">
    <source>
        <dbReference type="ARBA" id="ARBA00022603"/>
    </source>
</evidence>
<dbReference type="GO" id="GO:0070677">
    <property type="term" value="F:rRNA (cytosine-2'-O-)-methyltransferase activity"/>
    <property type="evidence" value="ECO:0007669"/>
    <property type="project" value="UniProtKB-UniRule"/>
</dbReference>
<evidence type="ECO:0000313" key="8">
    <source>
        <dbReference type="EMBL" id="OCC16491.1"/>
    </source>
</evidence>
<dbReference type="EMBL" id="MAGO01000001">
    <property type="protein sequence ID" value="OCC16491.1"/>
    <property type="molecule type" value="Genomic_DNA"/>
</dbReference>
<dbReference type="STRING" id="1156395.DBT_0308"/>
<evidence type="ECO:0000256" key="2">
    <source>
        <dbReference type="ARBA" id="ARBA00022552"/>
    </source>
</evidence>
<keyword evidence="2 6" id="KW-0698">rRNA processing</keyword>
<comment type="catalytic activity">
    <reaction evidence="6">
        <text>cytidine(1402) in 16S rRNA + S-adenosyl-L-methionine = 2'-O-methylcytidine(1402) in 16S rRNA + S-adenosyl-L-homocysteine + H(+)</text>
        <dbReference type="Rhea" id="RHEA:42924"/>
        <dbReference type="Rhea" id="RHEA-COMP:10285"/>
        <dbReference type="Rhea" id="RHEA-COMP:10286"/>
        <dbReference type="ChEBI" id="CHEBI:15378"/>
        <dbReference type="ChEBI" id="CHEBI:57856"/>
        <dbReference type="ChEBI" id="CHEBI:59789"/>
        <dbReference type="ChEBI" id="CHEBI:74495"/>
        <dbReference type="ChEBI" id="CHEBI:82748"/>
        <dbReference type="EC" id="2.1.1.198"/>
    </reaction>
</comment>
<evidence type="ECO:0000259" key="7">
    <source>
        <dbReference type="Pfam" id="PF00590"/>
    </source>
</evidence>
<dbReference type="Pfam" id="PF00590">
    <property type="entry name" value="TP_methylase"/>
    <property type="match status" value="1"/>
</dbReference>
<gene>
    <name evidence="6" type="primary">rsmI</name>
    <name evidence="8" type="ORF">DBT_0308</name>
</gene>
<dbReference type="HAMAP" id="MF_01877">
    <property type="entry name" value="16SrRNA_methyltr_I"/>
    <property type="match status" value="1"/>
</dbReference>
<dbReference type="InterPro" id="IPR018063">
    <property type="entry name" value="SAM_MeTrfase_RsmI_CS"/>
</dbReference>
<dbReference type="PATRIC" id="fig|1156395.6.peg.312"/>
<evidence type="ECO:0000256" key="4">
    <source>
        <dbReference type="ARBA" id="ARBA00022679"/>
    </source>
</evidence>
<dbReference type="SUPFAM" id="SSF53790">
    <property type="entry name" value="Tetrapyrrole methylase"/>
    <property type="match status" value="1"/>
</dbReference>
<protein>
    <recommendedName>
        <fullName evidence="6">Ribosomal RNA small subunit methyltransferase I</fullName>
        <ecNumber evidence="6">2.1.1.198</ecNumber>
    </recommendedName>
    <alternativeName>
        <fullName evidence="6">16S rRNA 2'-O-ribose C1402 methyltransferase</fullName>
    </alternativeName>
    <alternativeName>
        <fullName evidence="6">rRNA (cytidine-2'-O-)-methyltransferase RsmI</fullName>
    </alternativeName>
</protein>
<dbReference type="PANTHER" id="PTHR46111">
    <property type="entry name" value="RIBOSOMAL RNA SMALL SUBUNIT METHYLTRANSFERASE I"/>
    <property type="match status" value="1"/>
</dbReference>
<comment type="caution">
    <text evidence="8">The sequence shown here is derived from an EMBL/GenBank/DDBJ whole genome shotgun (WGS) entry which is preliminary data.</text>
</comment>
<sequence>MTTDCGRLFVVGTPIGNLSDLTLRAEEVLKEVRVVVCEDTRRTRKLLSQLGAKARLISCFEQKEELCAKDVVNMLLEGVDCAYCSDAGTPNISDPGRRLIEAVYKANIPIIPVPGVSAVTAILSCSPFKGDRFFFAGFLPEKQGPRQEFLRGIKEVECPIVFFEAPHRVKRALRDVMEIIGDRSIVMGRELTKIHEELVFDRVSGLIKRFEQIEPRGEFTFCMEGAKAGAKSEDSETIQEIEALLDLIKHGKYGTRELATLISRISGIKKSTIYNLAVKKG</sequence>
<keyword evidence="4 6" id="KW-0808">Transferase</keyword>
<organism evidence="8 9">
    <name type="scientific">Dissulfuribacter thermophilus</name>
    <dbReference type="NCBI Taxonomy" id="1156395"/>
    <lineage>
        <taxon>Bacteria</taxon>
        <taxon>Pseudomonadati</taxon>
        <taxon>Thermodesulfobacteriota</taxon>
        <taxon>Dissulfuribacteria</taxon>
        <taxon>Dissulfuribacterales</taxon>
        <taxon>Dissulfuribacteraceae</taxon>
        <taxon>Dissulfuribacter</taxon>
    </lineage>
</organism>
<dbReference type="CDD" id="cd11648">
    <property type="entry name" value="RsmI"/>
    <property type="match status" value="1"/>
</dbReference>
<dbReference type="AlphaFoldDB" id="A0A1B9F9L9"/>
<name>A0A1B9F9L9_9BACT</name>
<evidence type="ECO:0000256" key="6">
    <source>
        <dbReference type="HAMAP-Rule" id="MF_01877"/>
    </source>
</evidence>
<dbReference type="EC" id="2.1.1.198" evidence="6"/>
<dbReference type="OrthoDB" id="9809084at2"/>
<comment type="similarity">
    <text evidence="6">Belongs to the methyltransferase superfamily. RsmI family.</text>
</comment>
<dbReference type="InterPro" id="IPR035996">
    <property type="entry name" value="4pyrrol_Methylase_sf"/>
</dbReference>
<dbReference type="InterPro" id="IPR014777">
    <property type="entry name" value="4pyrrole_Mease_sub1"/>
</dbReference>
<dbReference type="Proteomes" id="UP000093080">
    <property type="component" value="Unassembled WGS sequence"/>
</dbReference>
<accession>A0A1B9F9L9</accession>
<keyword evidence="9" id="KW-1185">Reference proteome</keyword>
<dbReference type="GO" id="GO:0005737">
    <property type="term" value="C:cytoplasm"/>
    <property type="evidence" value="ECO:0007669"/>
    <property type="project" value="UniProtKB-SubCell"/>
</dbReference>
<dbReference type="FunFam" id="3.40.1010.10:FF:000007">
    <property type="entry name" value="Ribosomal RNA small subunit methyltransferase I"/>
    <property type="match status" value="1"/>
</dbReference>
<comment type="subcellular location">
    <subcellularLocation>
        <location evidence="6">Cytoplasm</location>
    </subcellularLocation>
</comment>
<dbReference type="Gene3D" id="3.30.950.10">
    <property type="entry name" value="Methyltransferase, Cobalt-precorrin-4 Transmethylase, Domain 2"/>
    <property type="match status" value="1"/>
</dbReference>
<dbReference type="InterPro" id="IPR014776">
    <property type="entry name" value="4pyrrole_Mease_sub2"/>
</dbReference>
<evidence type="ECO:0000256" key="5">
    <source>
        <dbReference type="ARBA" id="ARBA00022691"/>
    </source>
</evidence>
<dbReference type="FunFam" id="3.30.950.10:FF:000002">
    <property type="entry name" value="Ribosomal RNA small subunit methyltransferase I"/>
    <property type="match status" value="1"/>
</dbReference>
<evidence type="ECO:0000256" key="1">
    <source>
        <dbReference type="ARBA" id="ARBA00022490"/>
    </source>
</evidence>
<dbReference type="PIRSF" id="PIRSF005917">
    <property type="entry name" value="MTase_YraL"/>
    <property type="match status" value="1"/>
</dbReference>
<evidence type="ECO:0000313" key="9">
    <source>
        <dbReference type="Proteomes" id="UP000093080"/>
    </source>
</evidence>
<dbReference type="InterPro" id="IPR000878">
    <property type="entry name" value="4pyrrol_Mease"/>
</dbReference>
<dbReference type="PROSITE" id="PS01296">
    <property type="entry name" value="RSMI"/>
    <property type="match status" value="1"/>
</dbReference>
<dbReference type="NCBIfam" id="TIGR00096">
    <property type="entry name" value="16S rRNA (cytidine(1402)-2'-O)-methyltransferase"/>
    <property type="match status" value="1"/>
</dbReference>
<keyword evidence="3 6" id="KW-0489">Methyltransferase</keyword>
<proteinExistence type="inferred from homology"/>
<comment type="function">
    <text evidence="6">Catalyzes the 2'-O-methylation of the ribose of cytidine 1402 (C1402) in 16S rRNA.</text>
</comment>